<feature type="domain" description="HTH merR-type" evidence="2">
    <location>
        <begin position="7"/>
        <end position="77"/>
    </location>
</feature>
<dbReference type="AlphaFoldDB" id="D6SRL8"/>
<dbReference type="eggNOG" id="COG0789">
    <property type="taxonomic scope" value="Bacteria"/>
</dbReference>
<dbReference type="OrthoDB" id="9810140at2"/>
<evidence type="ECO:0000313" key="4">
    <source>
        <dbReference type="Proteomes" id="UP000005496"/>
    </source>
</evidence>
<dbReference type="PROSITE" id="PS50937">
    <property type="entry name" value="HTH_MERR_2"/>
    <property type="match status" value="1"/>
</dbReference>
<accession>D6SRL8</accession>
<dbReference type="InterPro" id="IPR047057">
    <property type="entry name" value="MerR_fam"/>
</dbReference>
<organism evidence="3 4">
    <name type="scientific">Desulfonatronospira thiodismutans ASO3-1</name>
    <dbReference type="NCBI Taxonomy" id="555779"/>
    <lineage>
        <taxon>Bacteria</taxon>
        <taxon>Pseudomonadati</taxon>
        <taxon>Thermodesulfobacteriota</taxon>
        <taxon>Desulfovibrionia</taxon>
        <taxon>Desulfovibrionales</taxon>
        <taxon>Desulfonatronovibrionaceae</taxon>
        <taxon>Desulfonatronospira</taxon>
    </lineage>
</organism>
<evidence type="ECO:0000313" key="3">
    <source>
        <dbReference type="EMBL" id="EFI33334.1"/>
    </source>
</evidence>
<dbReference type="PANTHER" id="PTHR30204:SF15">
    <property type="entry name" value="BLL5018 PROTEIN"/>
    <property type="match status" value="1"/>
</dbReference>
<dbReference type="SMART" id="SM00422">
    <property type="entry name" value="HTH_MERR"/>
    <property type="match status" value="1"/>
</dbReference>
<dbReference type="Proteomes" id="UP000005496">
    <property type="component" value="Unassembled WGS sequence"/>
</dbReference>
<dbReference type="Gene3D" id="1.10.1660.10">
    <property type="match status" value="1"/>
</dbReference>
<dbReference type="EMBL" id="ACJN02000003">
    <property type="protein sequence ID" value="EFI33334.1"/>
    <property type="molecule type" value="Genomic_DNA"/>
</dbReference>
<reference evidence="3" key="1">
    <citation type="submission" date="2010-05" db="EMBL/GenBank/DDBJ databases">
        <title>The draft genome of Desulfonatronospira thiodismutans ASO3-1.</title>
        <authorList>
            <consortium name="US DOE Joint Genome Institute (JGI-PGF)"/>
            <person name="Lucas S."/>
            <person name="Copeland A."/>
            <person name="Lapidus A."/>
            <person name="Cheng J.-F."/>
            <person name="Bruce D."/>
            <person name="Goodwin L."/>
            <person name="Pitluck S."/>
            <person name="Chertkov O."/>
            <person name="Brettin T."/>
            <person name="Detter J.C."/>
            <person name="Han C."/>
            <person name="Land M.L."/>
            <person name="Hauser L."/>
            <person name="Kyrpides N."/>
            <person name="Mikhailova N."/>
            <person name="Muyzer G."/>
            <person name="Woyke T."/>
        </authorList>
    </citation>
    <scope>NUCLEOTIDE SEQUENCE [LARGE SCALE GENOMIC DNA]</scope>
    <source>
        <strain evidence="3">ASO3-1</strain>
    </source>
</reference>
<proteinExistence type="predicted"/>
<evidence type="ECO:0000259" key="2">
    <source>
        <dbReference type="PROSITE" id="PS50937"/>
    </source>
</evidence>
<dbReference type="InterPro" id="IPR009061">
    <property type="entry name" value="DNA-bd_dom_put_sf"/>
</dbReference>
<dbReference type="Pfam" id="PF13411">
    <property type="entry name" value="MerR_1"/>
    <property type="match status" value="1"/>
</dbReference>
<dbReference type="CDD" id="cd04765">
    <property type="entry name" value="HTH_MlrA-like_sg2"/>
    <property type="match status" value="1"/>
</dbReference>
<dbReference type="SUPFAM" id="SSF46955">
    <property type="entry name" value="Putative DNA-binding domain"/>
    <property type="match status" value="1"/>
</dbReference>
<dbReference type="GO" id="GO:0003677">
    <property type="term" value="F:DNA binding"/>
    <property type="evidence" value="ECO:0007669"/>
    <property type="project" value="UniProtKB-KW"/>
</dbReference>
<keyword evidence="4" id="KW-1185">Reference proteome</keyword>
<dbReference type="PANTHER" id="PTHR30204">
    <property type="entry name" value="REDOX-CYCLING DRUG-SENSING TRANSCRIPTIONAL ACTIVATOR SOXR"/>
    <property type="match status" value="1"/>
</dbReference>
<protein>
    <submittedName>
        <fullName evidence="3">Transcriptional regulator, MerR family</fullName>
    </submittedName>
</protein>
<dbReference type="RefSeq" id="WP_008870692.1">
    <property type="nucleotide sequence ID" value="NZ_ACJN02000003.1"/>
</dbReference>
<dbReference type="InterPro" id="IPR000551">
    <property type="entry name" value="MerR-type_HTH_dom"/>
</dbReference>
<comment type="caution">
    <text evidence="3">The sequence shown here is derived from an EMBL/GenBank/DDBJ whole genome shotgun (WGS) entry which is preliminary data.</text>
</comment>
<name>D6SRL8_9BACT</name>
<evidence type="ECO:0000256" key="1">
    <source>
        <dbReference type="ARBA" id="ARBA00023125"/>
    </source>
</evidence>
<gene>
    <name evidence="3" type="ORF">Dthio_PD0662</name>
</gene>
<dbReference type="GO" id="GO:0003700">
    <property type="term" value="F:DNA-binding transcription factor activity"/>
    <property type="evidence" value="ECO:0007669"/>
    <property type="project" value="InterPro"/>
</dbReference>
<keyword evidence="1" id="KW-0238">DNA-binding</keyword>
<sequence>MSEEKEYLKIGQAAELLELEPYVLRFWESEFPQLRPMRTPKGQRLYTSEHIQLLARIKKLLYQDKLTIEGAKMRLEEEARMAGILANIRDELQQIKDILKS</sequence>